<dbReference type="NCBIfam" id="TIGR01555">
    <property type="entry name" value="phge_rel_HI1409"/>
    <property type="match status" value="1"/>
</dbReference>
<protein>
    <recommendedName>
        <fullName evidence="2">Anti-CBASS protein Acb1-like N-terminal domain-containing protein</fullName>
    </recommendedName>
</protein>
<dbReference type="OrthoDB" id="2019396at2"/>
<evidence type="ECO:0000313" key="4">
    <source>
        <dbReference type="Proteomes" id="UP000295064"/>
    </source>
</evidence>
<feature type="domain" description="Anti-CBASS protein Acb1-like N-terminal" evidence="2">
    <location>
        <begin position="50"/>
        <end position="396"/>
    </location>
</feature>
<dbReference type="RefSeq" id="WP_133514569.1">
    <property type="nucleotide sequence ID" value="NZ_SNWX01000006.1"/>
</dbReference>
<evidence type="ECO:0000313" key="3">
    <source>
        <dbReference type="EMBL" id="TDO92340.1"/>
    </source>
</evidence>
<feature type="region of interest" description="Disordered" evidence="1">
    <location>
        <begin position="15"/>
        <end position="47"/>
    </location>
</feature>
<evidence type="ECO:0000256" key="1">
    <source>
        <dbReference type="SAM" id="MobiDB-lite"/>
    </source>
</evidence>
<dbReference type="InterPro" id="IPR024459">
    <property type="entry name" value="Acb1-like_N"/>
</dbReference>
<dbReference type="Pfam" id="PF06381">
    <property type="entry name" value="Phage_portal_3"/>
    <property type="match status" value="1"/>
</dbReference>
<reference evidence="3 4" key="1">
    <citation type="submission" date="2019-03" db="EMBL/GenBank/DDBJ databases">
        <title>Subsurface microbial communities from deep shales in Ohio and West Virginia, USA.</title>
        <authorList>
            <person name="Wrighton K."/>
        </authorList>
    </citation>
    <scope>NUCLEOTIDE SEQUENCE [LARGE SCALE GENOMIC DNA]</scope>
    <source>
        <strain evidence="3 4">MA284_T2</strain>
    </source>
</reference>
<proteinExistence type="predicted"/>
<dbReference type="Proteomes" id="UP000295064">
    <property type="component" value="Unassembled WGS sequence"/>
</dbReference>
<dbReference type="EMBL" id="SNWX01000006">
    <property type="protein sequence ID" value="TDO92340.1"/>
    <property type="molecule type" value="Genomic_DNA"/>
</dbReference>
<sequence length="446" mass="50396">MAEKGVYNVLRQDFMHSQNPNSSKGKLLGPNGDPLTQQRPNEGPPLSNKEITALYKSNRIFQNIVDIPAEDMTREWISIEADKKVKEAIENKLTELNAQPKMQDMCKYERLRGDGFCSIGARQAGELELEEELNPKQLIDIDYIHAFSGNKIHDTDINEDMFSPEYGDIEKFKISGVGGQGERKIHKSRLLHLQVRTVEDEAMGIPLIQSIFDPLTIFDNAAWSVGQLLYSLVFKVLKSDGVDITDTETRQKVQSQLEFEFNTLSLALIGPEDELEFKSPTGSLSSLKDMLDFVWDYLAGAARMPKSHIMGQQQGTITGGQFDSLNYYARIAGLQENYLRPLIEQLINLLFWAKDSGVGSGRTDPDGKYSISFNPLWKLDKETDANIRKTVAETDAIYIKNQVYTADEIREERTSKSSLMEKLDMSDEETIELAHRVKEAHENATS</sequence>
<evidence type="ECO:0000259" key="2">
    <source>
        <dbReference type="Pfam" id="PF06381"/>
    </source>
</evidence>
<dbReference type="InterPro" id="IPR006445">
    <property type="entry name" value="Phage-assoc_HI1409"/>
</dbReference>
<organism evidence="3 4">
    <name type="scientific">Halanaerobium saccharolyticum</name>
    <dbReference type="NCBI Taxonomy" id="43595"/>
    <lineage>
        <taxon>Bacteria</taxon>
        <taxon>Bacillati</taxon>
        <taxon>Bacillota</taxon>
        <taxon>Clostridia</taxon>
        <taxon>Halanaerobiales</taxon>
        <taxon>Halanaerobiaceae</taxon>
        <taxon>Halanaerobium</taxon>
    </lineage>
</organism>
<feature type="compositionally biased region" description="Polar residues" evidence="1">
    <location>
        <begin position="15"/>
        <end position="24"/>
    </location>
</feature>
<dbReference type="AlphaFoldDB" id="A0A4R6LWV1"/>
<gene>
    <name evidence="3" type="ORF">DFR79_106153</name>
</gene>
<accession>A0A4R6LWV1</accession>
<name>A0A4R6LWV1_9FIRM</name>
<comment type="caution">
    <text evidence="3">The sequence shown here is derived from an EMBL/GenBank/DDBJ whole genome shotgun (WGS) entry which is preliminary data.</text>
</comment>